<gene>
    <name evidence="3" type="primary">LOC116943646</name>
</gene>
<keyword evidence="3" id="KW-0223">Dioxygenase</keyword>
<organism evidence="2 3">
    <name type="scientific">Petromyzon marinus</name>
    <name type="common">Sea lamprey</name>
    <dbReference type="NCBI Taxonomy" id="7757"/>
    <lineage>
        <taxon>Eukaryota</taxon>
        <taxon>Metazoa</taxon>
        <taxon>Chordata</taxon>
        <taxon>Craniata</taxon>
        <taxon>Vertebrata</taxon>
        <taxon>Cyclostomata</taxon>
        <taxon>Hyperoartia</taxon>
        <taxon>Petromyzontiformes</taxon>
        <taxon>Petromyzontidae</taxon>
        <taxon>Petromyzon</taxon>
    </lineage>
</organism>
<dbReference type="AlphaFoldDB" id="A0AAJ7WWD4"/>
<name>A0AAJ7WWD4_PETMA</name>
<dbReference type="Proteomes" id="UP001318040">
    <property type="component" value="Chromosome 18"/>
</dbReference>
<dbReference type="PANTHER" id="PTHR20883">
    <property type="entry name" value="PHYTANOYL-COA DIOXYGENASE DOMAIN CONTAINING 1"/>
    <property type="match status" value="1"/>
</dbReference>
<keyword evidence="3" id="KW-0560">Oxidoreductase</keyword>
<dbReference type="SUPFAM" id="SSF51197">
    <property type="entry name" value="Clavaminate synthase-like"/>
    <property type="match status" value="1"/>
</dbReference>
<dbReference type="InterPro" id="IPR008775">
    <property type="entry name" value="Phytyl_CoA_dOase-like"/>
</dbReference>
<accession>A0AAJ7WWD4</accession>
<keyword evidence="2" id="KW-1185">Reference proteome</keyword>
<protein>
    <submittedName>
        <fullName evidence="3">Probable alpha-ketoglutarate-dependent hypophosphite dioxygenase</fullName>
    </submittedName>
</protein>
<evidence type="ECO:0000256" key="1">
    <source>
        <dbReference type="ARBA" id="ARBA00001962"/>
    </source>
</evidence>
<reference evidence="3" key="1">
    <citation type="submission" date="2025-08" db="UniProtKB">
        <authorList>
            <consortium name="RefSeq"/>
        </authorList>
    </citation>
    <scope>IDENTIFICATION</scope>
    <source>
        <tissue evidence="3">Sperm</tissue>
    </source>
</reference>
<evidence type="ECO:0000313" key="3">
    <source>
        <dbReference type="RefSeq" id="XP_032812571.1"/>
    </source>
</evidence>
<dbReference type="Gene3D" id="2.60.120.620">
    <property type="entry name" value="q2cbj1_9rhob like domain"/>
    <property type="match status" value="1"/>
</dbReference>
<dbReference type="GO" id="GO:0051213">
    <property type="term" value="F:dioxygenase activity"/>
    <property type="evidence" value="ECO:0007669"/>
    <property type="project" value="UniProtKB-KW"/>
</dbReference>
<comment type="cofactor">
    <cofactor evidence="1">
        <name>Fe cation</name>
        <dbReference type="ChEBI" id="CHEBI:24875"/>
    </cofactor>
</comment>
<dbReference type="PANTHER" id="PTHR20883:SF52">
    <property type="entry name" value="ALPHA-KETOGLUTARATE-DEPENDENT HYPOPHOSPHITE DIOXYGENASE-LIKE GENE A2 [PROVISIONAL]-RELATED"/>
    <property type="match status" value="1"/>
</dbReference>
<dbReference type="GeneID" id="116943646"/>
<dbReference type="RefSeq" id="XP_032812571.1">
    <property type="nucleotide sequence ID" value="XM_032956680.1"/>
</dbReference>
<dbReference type="KEGG" id="pmrn:116943646"/>
<proteinExistence type="predicted"/>
<evidence type="ECO:0000313" key="2">
    <source>
        <dbReference type="Proteomes" id="UP001318040"/>
    </source>
</evidence>
<dbReference type="Pfam" id="PF05721">
    <property type="entry name" value="PhyH"/>
    <property type="match status" value="1"/>
</dbReference>
<sequence length="262" mass="28663">MKHVSELGAQYEREGYVTALSVLSEAELSALRAGYDACVTEIGMEAAQYSLHNVHLQQAWVMEAAANPRVVSVMRDLLGPDVVLLDSRFICKFPVAQVAGEGKPAPYVAWHQDIRYWGLDGGPVASMWLALDDVDAENGVLTVIPGSHKQGVLEHRVAQAPGNLLTANQEIPENLVDTTLAVQCPLRAGQMSVHDGLTVHASDPNFSQRRRCGLVVRYVPTCAHPSDDPDRPRKFPATVLISGQDKFGHFEDHAPAFFNKVF</sequence>